<evidence type="ECO:0000313" key="2">
    <source>
        <dbReference type="EMBL" id="CAG8782810.1"/>
    </source>
</evidence>
<accession>A0A9N9NXM1</accession>
<dbReference type="AlphaFoldDB" id="A0A9N9NXM1"/>
<feature type="non-terminal residue" evidence="2">
    <location>
        <position position="278"/>
    </location>
</feature>
<comment type="caution">
    <text evidence="2">The sequence shown here is derived from an EMBL/GenBank/DDBJ whole genome shotgun (WGS) entry which is preliminary data.</text>
</comment>
<dbReference type="PANTHER" id="PTHR35871">
    <property type="entry name" value="EXPRESSED PROTEIN"/>
    <property type="match status" value="1"/>
</dbReference>
<dbReference type="EMBL" id="CAJVPY010022425">
    <property type="protein sequence ID" value="CAG8782810.1"/>
    <property type="molecule type" value="Genomic_DNA"/>
</dbReference>
<organism evidence="2 3">
    <name type="scientific">Dentiscutata erythropus</name>
    <dbReference type="NCBI Taxonomy" id="1348616"/>
    <lineage>
        <taxon>Eukaryota</taxon>
        <taxon>Fungi</taxon>
        <taxon>Fungi incertae sedis</taxon>
        <taxon>Mucoromycota</taxon>
        <taxon>Glomeromycotina</taxon>
        <taxon>Glomeromycetes</taxon>
        <taxon>Diversisporales</taxon>
        <taxon>Gigasporaceae</taxon>
        <taxon>Dentiscutata</taxon>
    </lineage>
</organism>
<sequence>QQAEVSEACSSNSDEFNNEFDNIEDSNTKTCSNNGDKFNDEFDNIEDGDTEISIVSDEDANNIITKLLQAVPEVATHRSLVNILDTISADMNNDTIDSDSDFESEFEVKVDSNSKSKFKVEVDKDRSMSSEMLGDVTKQLEKEVKSNKHDESMAKRVEASIIVAKIAGRGVYYAHCIYAWADILMQVMSFLQSNKWSVNPIELAKHINKRVLPSLCFDLLPTMCVKTAEKWLEIFGFEYSLVRKRMYMDSHEHADMIAYHERFLERILRYKTHIIVFF</sequence>
<name>A0A9N9NXM1_9GLOM</name>
<feature type="compositionally biased region" description="Polar residues" evidence="1">
    <location>
        <begin position="1"/>
        <end position="15"/>
    </location>
</feature>
<feature type="region of interest" description="Disordered" evidence="1">
    <location>
        <begin position="1"/>
        <end position="34"/>
    </location>
</feature>
<reference evidence="2" key="1">
    <citation type="submission" date="2021-06" db="EMBL/GenBank/DDBJ databases">
        <authorList>
            <person name="Kallberg Y."/>
            <person name="Tangrot J."/>
            <person name="Rosling A."/>
        </authorList>
    </citation>
    <scope>NUCLEOTIDE SEQUENCE</scope>
    <source>
        <strain evidence="2">MA453B</strain>
    </source>
</reference>
<dbReference type="Proteomes" id="UP000789405">
    <property type="component" value="Unassembled WGS sequence"/>
</dbReference>
<keyword evidence="3" id="KW-1185">Reference proteome</keyword>
<gene>
    <name evidence="2" type="ORF">DERYTH_LOCUS19856</name>
</gene>
<evidence type="ECO:0000313" key="3">
    <source>
        <dbReference type="Proteomes" id="UP000789405"/>
    </source>
</evidence>
<protein>
    <submittedName>
        <fullName evidence="2">14089_t:CDS:1</fullName>
    </submittedName>
</protein>
<feature type="non-terminal residue" evidence="2">
    <location>
        <position position="1"/>
    </location>
</feature>
<evidence type="ECO:0000256" key="1">
    <source>
        <dbReference type="SAM" id="MobiDB-lite"/>
    </source>
</evidence>
<dbReference type="PANTHER" id="PTHR35871:SF1">
    <property type="entry name" value="CXC1-LIKE CYSTEINE CLUSTER ASSOCIATED WITH KDZ TRANSPOSASES DOMAIN-CONTAINING PROTEIN"/>
    <property type="match status" value="1"/>
</dbReference>
<proteinExistence type="predicted"/>
<dbReference type="OrthoDB" id="10495864at2759"/>